<organism evidence="3 4">
    <name type="scientific">Microbulbifer okhotskensis</name>
    <dbReference type="NCBI Taxonomy" id="2926617"/>
    <lineage>
        <taxon>Bacteria</taxon>
        <taxon>Pseudomonadati</taxon>
        <taxon>Pseudomonadota</taxon>
        <taxon>Gammaproteobacteria</taxon>
        <taxon>Cellvibrionales</taxon>
        <taxon>Microbulbiferaceae</taxon>
        <taxon>Microbulbifer</taxon>
    </lineage>
</organism>
<dbReference type="GO" id="GO:0008170">
    <property type="term" value="F:N-methyltransferase activity"/>
    <property type="evidence" value="ECO:0007669"/>
    <property type="project" value="InterPro"/>
</dbReference>
<dbReference type="PRINTS" id="PR00507">
    <property type="entry name" value="N12N6MTFRASE"/>
</dbReference>
<dbReference type="Proteomes" id="UP001139028">
    <property type="component" value="Unassembled WGS sequence"/>
</dbReference>
<dbReference type="InterPro" id="IPR003356">
    <property type="entry name" value="DNA_methylase_A-5"/>
</dbReference>
<keyword evidence="3" id="KW-0489">Methyltransferase</keyword>
<dbReference type="SUPFAM" id="SSF53335">
    <property type="entry name" value="S-adenosyl-L-methionine-dependent methyltransferases"/>
    <property type="match status" value="1"/>
</dbReference>
<dbReference type="GO" id="GO:0003677">
    <property type="term" value="F:DNA binding"/>
    <property type="evidence" value="ECO:0007669"/>
    <property type="project" value="InterPro"/>
</dbReference>
<comment type="caution">
    <text evidence="3">The sequence shown here is derived from an EMBL/GenBank/DDBJ whole genome shotgun (WGS) entry which is preliminary data.</text>
</comment>
<dbReference type="EMBL" id="JALBWM010000005">
    <property type="protein sequence ID" value="MCO1333153.1"/>
    <property type="molecule type" value="Genomic_DNA"/>
</dbReference>
<name>A0A9X2EP37_9GAMM</name>
<protein>
    <submittedName>
        <fullName evidence="3">SAM-dependent methyltransferase</fullName>
    </submittedName>
</protein>
<proteinExistence type="inferred from homology"/>
<evidence type="ECO:0000259" key="2">
    <source>
        <dbReference type="Pfam" id="PF02384"/>
    </source>
</evidence>
<keyword evidence="3" id="KW-0808">Transferase</keyword>
<dbReference type="RefSeq" id="WP_252464322.1">
    <property type="nucleotide sequence ID" value="NZ_JALBWM010000005.1"/>
</dbReference>
<sequence>MAKTATEKNTKANAATNLLESQYQDLRGQYDNFKDHVELTCVESFVKAGLVWGQVEGNDTPAVMLVVLETGHWEYAQQTEKFDLLAYELLDSFDGQWPVFAHVVDDKNSRLLSLFGSDGSDGTHGVDDIPTLEELRNFDRLERDPTFRWSMRVYTRLMQRFDAFHENVYRVTKDKVNDKNDIIEEVAKLLFLESFRAHHSADLTFKDRDGNTQNFREVFDYRYVQQHGDKAVDLIKDAFEAFKSHQDYVVVSDDGTRNAIFPPESHLRLSVAKNYIDLLEAMQNLGPVTSNDGRKVKEQGNLGDVSGDLLGRVFDVFLRANFESKGGLGVYLTPNPVKQAMLEMAVHDISDDDALMARLTSGDFRFCDPTCGSFGFGSVALSQIDGLIDTQLGGMDENQKTKLKNTLRETSFTGADAAPRMVMLARVNMALQNAPKAQIFYTDNSLTTQALKPNSFDLICTNPPFGTPNFGKDKKGQESKKNYEANMEQVLGGFRPAEKVKESYNAYYDHTKMRWEDTGELELDENGEPKWPGYRTDLRRVGGTDKKPIHHLYPSTSGLALGSKPDKKGNWKQVGATIDPAVLFIDRCLQLLKPGGRLLIVLPDGILCNSGDRYVREYIMGKKDEQSGEFVGGKAIVKAVISLPSDCFKLSGTGAKTSILYLQKRAANPSQLEQFLPEPQKEVFMAVAETLGYMVKNNIEDYNAGVPNDLDKIVSAYKRGE</sequence>
<feature type="domain" description="DNA methylase adenine-specific" evidence="2">
    <location>
        <begin position="306"/>
        <end position="483"/>
    </location>
</feature>
<evidence type="ECO:0000313" key="3">
    <source>
        <dbReference type="EMBL" id="MCO1333153.1"/>
    </source>
</evidence>
<feature type="domain" description="DNA methylase adenine-specific" evidence="2">
    <location>
        <begin position="582"/>
        <end position="718"/>
    </location>
</feature>
<reference evidence="3" key="1">
    <citation type="journal article" date="2022" name="Arch. Microbiol.">
        <title>Microbulbifer okhotskensis sp. nov., isolated from a deep bottom sediment of the Okhotsk Sea.</title>
        <authorList>
            <person name="Romanenko L."/>
            <person name="Kurilenko V."/>
            <person name="Otstavnykh N."/>
            <person name="Velansky P."/>
            <person name="Isaeva M."/>
            <person name="Mikhailov V."/>
        </authorList>
    </citation>
    <scope>NUCLEOTIDE SEQUENCE</scope>
    <source>
        <strain evidence="3">OS29</strain>
    </source>
</reference>
<accession>A0A9X2EP37</accession>
<dbReference type="PANTHER" id="PTHR42998:SF1">
    <property type="entry name" value="TYPE I RESTRICTION ENZYME HINDI METHYLASE SUBUNIT"/>
    <property type="match status" value="1"/>
</dbReference>
<dbReference type="GO" id="GO:0032259">
    <property type="term" value="P:methylation"/>
    <property type="evidence" value="ECO:0007669"/>
    <property type="project" value="UniProtKB-KW"/>
</dbReference>
<dbReference type="Gene3D" id="3.40.50.150">
    <property type="entry name" value="Vaccinia Virus protein VP39"/>
    <property type="match status" value="2"/>
</dbReference>
<dbReference type="AlphaFoldDB" id="A0A9X2EP37"/>
<comment type="similarity">
    <text evidence="1">Belongs to the N(4)/N(6)-methyltransferase family.</text>
</comment>
<dbReference type="PANTHER" id="PTHR42998">
    <property type="entry name" value="TYPE I RESTRICTION ENZYME HINDVIIP M PROTEIN-RELATED"/>
    <property type="match status" value="1"/>
</dbReference>
<dbReference type="InterPro" id="IPR029063">
    <property type="entry name" value="SAM-dependent_MTases_sf"/>
</dbReference>
<evidence type="ECO:0000256" key="1">
    <source>
        <dbReference type="ARBA" id="ARBA00006594"/>
    </source>
</evidence>
<dbReference type="InterPro" id="IPR052916">
    <property type="entry name" value="Type-I_RE_MTase_Subunit"/>
</dbReference>
<keyword evidence="4" id="KW-1185">Reference proteome</keyword>
<gene>
    <name evidence="3" type="ORF">MO867_02250</name>
</gene>
<dbReference type="Pfam" id="PF02384">
    <property type="entry name" value="N6_Mtase"/>
    <property type="match status" value="2"/>
</dbReference>
<evidence type="ECO:0000313" key="4">
    <source>
        <dbReference type="Proteomes" id="UP001139028"/>
    </source>
</evidence>